<evidence type="ECO:0000313" key="3">
    <source>
        <dbReference type="Proteomes" id="UP000193144"/>
    </source>
</evidence>
<gene>
    <name evidence="2" type="ORF">BCR34DRAFT_609025</name>
</gene>
<organism evidence="2 3">
    <name type="scientific">Clohesyomyces aquaticus</name>
    <dbReference type="NCBI Taxonomy" id="1231657"/>
    <lineage>
        <taxon>Eukaryota</taxon>
        <taxon>Fungi</taxon>
        <taxon>Dikarya</taxon>
        <taxon>Ascomycota</taxon>
        <taxon>Pezizomycotina</taxon>
        <taxon>Dothideomycetes</taxon>
        <taxon>Pleosporomycetidae</taxon>
        <taxon>Pleosporales</taxon>
        <taxon>Lindgomycetaceae</taxon>
        <taxon>Clohesyomyces</taxon>
    </lineage>
</organism>
<reference evidence="2 3" key="1">
    <citation type="submission" date="2016-07" db="EMBL/GenBank/DDBJ databases">
        <title>Pervasive Adenine N6-methylation of Active Genes in Fungi.</title>
        <authorList>
            <consortium name="DOE Joint Genome Institute"/>
            <person name="Mondo S.J."/>
            <person name="Dannebaum R.O."/>
            <person name="Kuo R.C."/>
            <person name="Labutti K."/>
            <person name="Haridas S."/>
            <person name="Kuo A."/>
            <person name="Salamov A."/>
            <person name="Ahrendt S.R."/>
            <person name="Lipzen A."/>
            <person name="Sullivan W."/>
            <person name="Andreopoulos W.B."/>
            <person name="Clum A."/>
            <person name="Lindquist E."/>
            <person name="Daum C."/>
            <person name="Ramamoorthy G.K."/>
            <person name="Gryganskyi A."/>
            <person name="Culley D."/>
            <person name="Magnuson J.K."/>
            <person name="James T.Y."/>
            <person name="O'Malley M.A."/>
            <person name="Stajich J.E."/>
            <person name="Spatafora J.W."/>
            <person name="Visel A."/>
            <person name="Grigoriev I.V."/>
        </authorList>
    </citation>
    <scope>NUCLEOTIDE SEQUENCE [LARGE SCALE GENOMIC DNA]</scope>
    <source>
        <strain evidence="2 3">CBS 115471</strain>
    </source>
</reference>
<protein>
    <submittedName>
        <fullName evidence="2">Uncharacterized protein</fullName>
    </submittedName>
</protein>
<accession>A0A1Y1XZX7</accession>
<name>A0A1Y1XZX7_9PLEO</name>
<feature type="region of interest" description="Disordered" evidence="1">
    <location>
        <begin position="30"/>
        <end position="51"/>
    </location>
</feature>
<feature type="compositionally biased region" description="Polar residues" evidence="1">
    <location>
        <begin position="146"/>
        <end position="156"/>
    </location>
</feature>
<dbReference type="AlphaFoldDB" id="A0A1Y1XZX7"/>
<evidence type="ECO:0000256" key="1">
    <source>
        <dbReference type="SAM" id="MobiDB-lite"/>
    </source>
</evidence>
<dbReference type="Proteomes" id="UP000193144">
    <property type="component" value="Unassembled WGS sequence"/>
</dbReference>
<sequence>MADWIDKIADLARRLLSEVELLKTISAEDNDAPSADDGLNPSETKADVEPPRKHRTRLRCCICNKRGHTEENGVSQCIYCHAWDYIGEDYKKHLKSRNCGKKSRNVTNKAGSAGSFVVKSDENGNGDLEPRQSHSGIDSGDWPYTRQPTQDSMEHP</sequence>
<evidence type="ECO:0000313" key="2">
    <source>
        <dbReference type="EMBL" id="ORX91289.1"/>
    </source>
</evidence>
<proteinExistence type="predicted"/>
<dbReference type="EMBL" id="MCFA01000475">
    <property type="protein sequence ID" value="ORX91289.1"/>
    <property type="molecule type" value="Genomic_DNA"/>
</dbReference>
<feature type="region of interest" description="Disordered" evidence="1">
    <location>
        <begin position="97"/>
        <end position="156"/>
    </location>
</feature>
<keyword evidence="3" id="KW-1185">Reference proteome</keyword>
<comment type="caution">
    <text evidence="2">The sequence shown here is derived from an EMBL/GenBank/DDBJ whole genome shotgun (WGS) entry which is preliminary data.</text>
</comment>